<evidence type="ECO:0000313" key="2">
    <source>
        <dbReference type="Proteomes" id="UP000061546"/>
    </source>
</evidence>
<name>A0A0K2LC24_9LACO</name>
<dbReference type="KEGG" id="lhi:JP39_05255"/>
<evidence type="ECO:0000313" key="1">
    <source>
        <dbReference type="EMBL" id="ALB28815.1"/>
    </source>
</evidence>
<organism evidence="1 2">
    <name type="scientific">Companilactobacillus heilongjiangensis</name>
    <dbReference type="NCBI Taxonomy" id="1074467"/>
    <lineage>
        <taxon>Bacteria</taxon>
        <taxon>Bacillati</taxon>
        <taxon>Bacillota</taxon>
        <taxon>Bacilli</taxon>
        <taxon>Lactobacillales</taxon>
        <taxon>Lactobacillaceae</taxon>
        <taxon>Companilactobacillus</taxon>
    </lineage>
</organism>
<reference evidence="1 2" key="1">
    <citation type="submission" date="2015-08" db="EMBL/GenBank/DDBJ databases">
        <title>Genomic sequence of Lactobacillus heilongjiangensis DSM 28069, isolated from Chinese traditional pickle.</title>
        <authorList>
            <person name="Jiang X."/>
            <person name="Zheng B."/>
            <person name="Cheng H."/>
        </authorList>
    </citation>
    <scope>NUCLEOTIDE SEQUENCE [LARGE SCALE GENOMIC DNA]</scope>
    <source>
        <strain evidence="1 2">DSM 28069</strain>
    </source>
</reference>
<sequence length="175" mass="20099">MIRNLPTRLFIAFLCAFILATVYLIMPKGKIAGSIQETKINLMDKSKQKTVSEFGKERKNYAYVSFDNLYSNTSLYYGTKIYQRGHIKDLDMDRKFILVALDGNDASRTIKLKYKLSDFERGNVNVQENDPIKFYGRVLATDSYLNDKGRDVQLPVIAADFIQTKINRGERYGAI</sequence>
<dbReference type="EMBL" id="CP012559">
    <property type="protein sequence ID" value="ALB28815.1"/>
    <property type="molecule type" value="Genomic_DNA"/>
</dbReference>
<dbReference type="Proteomes" id="UP000061546">
    <property type="component" value="Chromosome"/>
</dbReference>
<proteinExistence type="predicted"/>
<accession>A0A0K2LC24</accession>
<dbReference type="OrthoDB" id="2289674at2"/>
<gene>
    <name evidence="1" type="ORF">JP39_05255</name>
</gene>
<dbReference type="AlphaFoldDB" id="A0A0K2LC24"/>
<protein>
    <submittedName>
        <fullName evidence="1">Uncharacterized protein</fullName>
    </submittedName>
</protein>
<keyword evidence="2" id="KW-1185">Reference proteome</keyword>
<dbReference type="RefSeq" id="WP_041499923.1">
    <property type="nucleotide sequence ID" value="NZ_BJDV01000013.1"/>
</dbReference>
<dbReference type="STRING" id="1074467.JP39_05255"/>